<dbReference type="InterPro" id="IPR048445">
    <property type="entry name" value="DncV-like_NTFase"/>
</dbReference>
<dbReference type="CDD" id="cd05400">
    <property type="entry name" value="NT_2-5OAS_ClassI-CCAase"/>
    <property type="match status" value="1"/>
</dbReference>
<reference evidence="12 13" key="1">
    <citation type="submission" date="2023-02" db="EMBL/GenBank/DDBJ databases">
        <title>Genome sequence of Sphingomonas naphthae.</title>
        <authorList>
            <person name="Kim S."/>
            <person name="Heo J."/>
            <person name="Kwon S.-W."/>
        </authorList>
    </citation>
    <scope>NUCLEOTIDE SEQUENCE [LARGE SCALE GENOMIC DNA]</scope>
    <source>
        <strain evidence="12 13">KACC 18716</strain>
    </source>
</reference>
<gene>
    <name evidence="12" type="ORF">PQ455_02800</name>
</gene>
<evidence type="ECO:0000313" key="13">
    <source>
        <dbReference type="Proteomes" id="UP001220395"/>
    </source>
</evidence>
<keyword evidence="3" id="KW-0479">Metal-binding</keyword>
<evidence type="ECO:0000259" key="11">
    <source>
        <dbReference type="Pfam" id="PF21654"/>
    </source>
</evidence>
<dbReference type="RefSeq" id="WP_273689004.1">
    <property type="nucleotide sequence ID" value="NZ_CP117411.1"/>
</dbReference>
<evidence type="ECO:0000256" key="2">
    <source>
        <dbReference type="ARBA" id="ARBA00022695"/>
    </source>
</evidence>
<evidence type="ECO:0000256" key="6">
    <source>
        <dbReference type="ARBA" id="ARBA00022842"/>
    </source>
</evidence>
<evidence type="ECO:0000256" key="4">
    <source>
        <dbReference type="ARBA" id="ARBA00022741"/>
    </source>
</evidence>
<dbReference type="EMBL" id="CP117411">
    <property type="protein sequence ID" value="WCT74178.1"/>
    <property type="molecule type" value="Genomic_DNA"/>
</dbReference>
<keyword evidence="4" id="KW-0547">Nucleotide-binding</keyword>
<evidence type="ECO:0000256" key="9">
    <source>
        <dbReference type="ARBA" id="ARBA00044145"/>
    </source>
</evidence>
<keyword evidence="2" id="KW-0548">Nucleotidyltransferase</keyword>
<dbReference type="Pfam" id="PF21654">
    <property type="entry name" value="DncV-like_NTFase"/>
    <property type="match status" value="1"/>
</dbReference>
<name>A0ABY7TLR4_9SPHN</name>
<evidence type="ECO:0000256" key="10">
    <source>
        <dbReference type="ARBA" id="ARBA00048304"/>
    </source>
</evidence>
<keyword evidence="1" id="KW-0808">Transferase</keyword>
<comment type="catalytic activity">
    <reaction evidence="10">
        <text>GTP + ATP = 3',3'-cGAMP + 2 diphosphate</text>
        <dbReference type="Rhea" id="RHEA:35647"/>
        <dbReference type="ChEBI" id="CHEBI:30616"/>
        <dbReference type="ChEBI" id="CHEBI:33019"/>
        <dbReference type="ChEBI" id="CHEBI:37565"/>
        <dbReference type="ChEBI" id="CHEBI:71501"/>
    </reaction>
    <physiologicalReaction direction="left-to-right" evidence="10">
        <dbReference type="Rhea" id="RHEA:35648"/>
    </physiologicalReaction>
</comment>
<proteinExistence type="predicted"/>
<evidence type="ECO:0000256" key="3">
    <source>
        <dbReference type="ARBA" id="ARBA00022723"/>
    </source>
</evidence>
<keyword evidence="8" id="KW-0051">Antiviral defense</keyword>
<protein>
    <recommendedName>
        <fullName evidence="9">Cyclic GMP-AMP synthase</fullName>
    </recommendedName>
</protein>
<evidence type="ECO:0000256" key="5">
    <source>
        <dbReference type="ARBA" id="ARBA00022840"/>
    </source>
</evidence>
<evidence type="ECO:0000256" key="7">
    <source>
        <dbReference type="ARBA" id="ARBA00023080"/>
    </source>
</evidence>
<feature type="domain" description="Cyclic GMP-AMP synthase DncV-like nucleotidyltransferase" evidence="11">
    <location>
        <begin position="57"/>
        <end position="136"/>
    </location>
</feature>
<organism evidence="12 13">
    <name type="scientific">Sphingomonas naphthae</name>
    <dbReference type="NCBI Taxonomy" id="1813468"/>
    <lineage>
        <taxon>Bacteria</taxon>
        <taxon>Pseudomonadati</taxon>
        <taxon>Pseudomonadota</taxon>
        <taxon>Alphaproteobacteria</taxon>
        <taxon>Sphingomonadales</taxon>
        <taxon>Sphingomonadaceae</taxon>
        <taxon>Sphingomonas</taxon>
    </lineage>
</organism>
<keyword evidence="7" id="KW-0546">Nucleotide metabolism</keyword>
<keyword evidence="13" id="KW-1185">Reference proteome</keyword>
<keyword evidence="5" id="KW-0067">ATP-binding</keyword>
<sequence length="379" mass="42446">MIHGDVLRQFYDDLLGDVAEKIQISPTAYKEAVAHFNVVAAYIHEEISGLAHLDPVIYPQGSFRMASTISAYDDREDYDIDLLLELSIHQFTAPDQVLALVARALEKAKGRLQFKRLEVKKRCVTLWYENMHLDVTPAVLVAGRQARTIGIFDVHPERPDHALANPEGFAQWFDGMVRPRVVMDMRKVHASTVPVPQQKPAEMKTTRLLSVQLLKRFRDIHCDRRDYDRMPSVLLSKIAAEAPQGRGLLADLRSVAAYMAPIVAQPLHVENPACREDLLSDRWPKRAESQRMLSEDLNHLARKLDELLEEGTQVAKKQIIRDLFGENAAAQGYHRASERAAAKSREGMFAVAAAGGMGTAASSAKPIMAPKHRFFGDPV</sequence>
<evidence type="ECO:0000256" key="8">
    <source>
        <dbReference type="ARBA" id="ARBA00023118"/>
    </source>
</evidence>
<dbReference type="Proteomes" id="UP001220395">
    <property type="component" value="Chromosome"/>
</dbReference>
<evidence type="ECO:0000313" key="12">
    <source>
        <dbReference type="EMBL" id="WCT74178.1"/>
    </source>
</evidence>
<accession>A0ABY7TLR4</accession>
<dbReference type="InterPro" id="IPR006116">
    <property type="entry name" value="NT_2-5OAS_ClassI-CCAase"/>
</dbReference>
<evidence type="ECO:0000256" key="1">
    <source>
        <dbReference type="ARBA" id="ARBA00022679"/>
    </source>
</evidence>
<keyword evidence="6" id="KW-0460">Magnesium</keyword>